<gene>
    <name evidence="1" type="ORF">TAF16_2016</name>
</gene>
<dbReference type="AlphaFoldDB" id="A0A178TCR2"/>
<evidence type="ECO:0000313" key="1">
    <source>
        <dbReference type="EMBL" id="OAO77891.1"/>
    </source>
</evidence>
<comment type="caution">
    <text evidence="1">The sequence shown here is derived from an EMBL/GenBank/DDBJ whole genome shotgun (WGS) entry which is preliminary data.</text>
</comment>
<keyword evidence="2" id="KW-1185">Reference proteome</keyword>
<name>A0A178TCR2_9BACL</name>
<dbReference type="PATRIC" id="fig|33934.6.peg.576"/>
<organism evidence="1 2">
    <name type="scientific">Anoxybacillus flavithermus</name>
    <dbReference type="NCBI Taxonomy" id="33934"/>
    <lineage>
        <taxon>Bacteria</taxon>
        <taxon>Bacillati</taxon>
        <taxon>Bacillota</taxon>
        <taxon>Bacilli</taxon>
        <taxon>Bacillales</taxon>
        <taxon>Anoxybacillaceae</taxon>
        <taxon>Anoxybacillus</taxon>
    </lineage>
</organism>
<proteinExistence type="predicted"/>
<sequence>MQEHFHFTTDRAKLQKQYAAIFCFVSAQLSLIQMYLHRRNRHLVKQEDEVVMAVLLGFSSERAWHRFVTGNLFTNGSFLERSRYNRRCRALGFTVKWIRHELAKRGQHHAYAVVDSLPLPLCHPARMQRVKSRDRGYGVLCFQKAMVLRFQAASSSDQSRAGHGLMLS</sequence>
<protein>
    <submittedName>
        <fullName evidence="1">Mobile element protein</fullName>
    </submittedName>
</protein>
<reference evidence="1 2" key="1">
    <citation type="submission" date="2016-03" db="EMBL/GenBank/DDBJ databases">
        <title>Spore heat resistance.</title>
        <authorList>
            <person name="Boekhorst J."/>
            <person name="Berendsen E.M."/>
            <person name="Wells-Bennik M.H."/>
            <person name="Kuipers O.P."/>
        </authorList>
    </citation>
    <scope>NUCLEOTIDE SEQUENCE [LARGE SCALE GENOMIC DNA]</scope>
    <source>
        <strain evidence="1 2">AF16</strain>
    </source>
</reference>
<evidence type="ECO:0000313" key="2">
    <source>
        <dbReference type="Proteomes" id="UP000078336"/>
    </source>
</evidence>
<dbReference type="EMBL" id="LUCQ01000116">
    <property type="protein sequence ID" value="OAO77891.1"/>
    <property type="molecule type" value="Genomic_DNA"/>
</dbReference>
<accession>A0A178TCR2</accession>
<dbReference type="Proteomes" id="UP000078336">
    <property type="component" value="Unassembled WGS sequence"/>
</dbReference>